<keyword evidence="2" id="KW-1185">Reference proteome</keyword>
<evidence type="ECO:0000313" key="1">
    <source>
        <dbReference type="EMBL" id="MFC7246793.1"/>
    </source>
</evidence>
<dbReference type="Proteomes" id="UP001596392">
    <property type="component" value="Unassembled WGS sequence"/>
</dbReference>
<proteinExistence type="predicted"/>
<organism evidence="1 2">
    <name type="scientific">Catellatospora aurea</name>
    <dbReference type="NCBI Taxonomy" id="1337874"/>
    <lineage>
        <taxon>Bacteria</taxon>
        <taxon>Bacillati</taxon>
        <taxon>Actinomycetota</taxon>
        <taxon>Actinomycetes</taxon>
        <taxon>Micromonosporales</taxon>
        <taxon>Micromonosporaceae</taxon>
        <taxon>Catellatospora</taxon>
    </lineage>
</organism>
<name>A0ABW2H900_9ACTN</name>
<comment type="caution">
    <text evidence="1">The sequence shown here is derived from an EMBL/GenBank/DDBJ whole genome shotgun (WGS) entry which is preliminary data.</text>
</comment>
<sequence length="105" mass="10895">MSQRRRRASAKAAPPPARRRAPLWSKLAVTFGALLMMISGGSLIAVKSFADTLRDSVEVAAPEVLAGPSGSAAPDASALKGAFDILMLGIDTRSGQKADNARSDT</sequence>
<gene>
    <name evidence="1" type="ORF">ACFQO7_30320</name>
</gene>
<dbReference type="EMBL" id="JBHTAC010000045">
    <property type="protein sequence ID" value="MFC7246793.1"/>
    <property type="molecule type" value="Genomic_DNA"/>
</dbReference>
<accession>A0ABW2H900</accession>
<reference evidence="2" key="1">
    <citation type="journal article" date="2019" name="Int. J. Syst. Evol. Microbiol.">
        <title>The Global Catalogue of Microorganisms (GCM) 10K type strain sequencing project: providing services to taxonomists for standard genome sequencing and annotation.</title>
        <authorList>
            <consortium name="The Broad Institute Genomics Platform"/>
            <consortium name="The Broad Institute Genome Sequencing Center for Infectious Disease"/>
            <person name="Wu L."/>
            <person name="Ma J."/>
        </authorList>
    </citation>
    <scope>NUCLEOTIDE SEQUENCE [LARGE SCALE GENOMIC DNA]</scope>
    <source>
        <strain evidence="2">CGMCC 1.9106</strain>
    </source>
</reference>
<feature type="non-terminal residue" evidence="1">
    <location>
        <position position="105"/>
    </location>
</feature>
<protein>
    <submittedName>
        <fullName evidence="1">Uncharacterized protein</fullName>
    </submittedName>
</protein>
<evidence type="ECO:0000313" key="2">
    <source>
        <dbReference type="Proteomes" id="UP001596392"/>
    </source>
</evidence>